<organism evidence="1 2">
    <name type="scientific">Caldibacillus debilis</name>
    <dbReference type="NCBI Taxonomy" id="301148"/>
    <lineage>
        <taxon>Bacteria</taxon>
        <taxon>Bacillati</taxon>
        <taxon>Bacillota</taxon>
        <taxon>Bacilli</taxon>
        <taxon>Bacillales</taxon>
        <taxon>Bacillaceae</taxon>
        <taxon>Caldibacillus</taxon>
    </lineage>
</organism>
<sequence length="333" mass="37846">MGKKIKRIPQETKYFRPEIHHCPHCGSKLEYCHTVSDKTVTTLNGVFKIVNMGYRCSNGLCSNRETVYRSAEAESYSMKYLTFGLDVLALVGQLRFREQKHRSEIAEELLHHGIKTSERTVQTLYERYSLLLRASLNEHVQQALQQVVEEHKGIVLSIDGIQPEKGNETLYVIREVISGTIVAAKNVKSSSTEELKELIQPILELGFPILGFISDGQLSIRKAIEELAPDIPYQYCQYHYLKDIAKPVVDRDRKLKTSIKKNLRGIRKVEKKAMKMDTLEAEVALDYAAAIRSVLLEDGKPPLDLPGMNVYERTKAIQESLEKCLVKKGDLPT</sequence>
<dbReference type="Proteomes" id="UP000075683">
    <property type="component" value="Unassembled WGS sequence"/>
</dbReference>
<name>A0A150LM11_9BACI</name>
<evidence type="ECO:0000313" key="2">
    <source>
        <dbReference type="Proteomes" id="UP000075683"/>
    </source>
</evidence>
<dbReference type="EMBL" id="LQYT01000081">
    <property type="protein sequence ID" value="KYD13294.1"/>
    <property type="molecule type" value="Genomic_DNA"/>
</dbReference>
<comment type="caution">
    <text evidence="1">The sequence shown here is derived from an EMBL/GenBank/DDBJ whole genome shotgun (WGS) entry which is preliminary data.</text>
</comment>
<dbReference type="PATRIC" id="fig|301148.3.peg.502"/>
<dbReference type="OrthoDB" id="2522027at2"/>
<evidence type="ECO:0000313" key="1">
    <source>
        <dbReference type="EMBL" id="KYD13294.1"/>
    </source>
</evidence>
<reference evidence="1 2" key="1">
    <citation type="submission" date="2016-01" db="EMBL/GenBank/DDBJ databases">
        <title>Draft Genome Sequences of Seven Thermophilic Sporeformers Isolated from Foods.</title>
        <authorList>
            <person name="Berendsen E.M."/>
            <person name="Wells-Bennik M.H."/>
            <person name="Krawcyk A.O."/>
            <person name="De Jong A."/>
            <person name="Holsappel S."/>
            <person name="Eijlander R.T."/>
            <person name="Kuipers O.P."/>
        </authorList>
    </citation>
    <scope>NUCLEOTIDE SEQUENCE [LARGE SCALE GENOMIC DNA]</scope>
    <source>
        <strain evidence="1 2">B4135</strain>
    </source>
</reference>
<protein>
    <recommendedName>
        <fullName evidence="3">Transposase</fullName>
    </recommendedName>
</protein>
<dbReference type="AlphaFoldDB" id="A0A150LM11"/>
<proteinExistence type="predicted"/>
<accession>A0A150LM11</accession>
<evidence type="ECO:0008006" key="3">
    <source>
        <dbReference type="Google" id="ProtNLM"/>
    </source>
</evidence>
<gene>
    <name evidence="1" type="ORF">B4135_2911</name>
</gene>
<dbReference type="RefSeq" id="WP_095142728.1">
    <property type="nucleotide sequence ID" value="NZ_LQYT01000081.1"/>
</dbReference>